<organism evidence="1 2">
    <name type="scientific">Digitaria exilis</name>
    <dbReference type="NCBI Taxonomy" id="1010633"/>
    <lineage>
        <taxon>Eukaryota</taxon>
        <taxon>Viridiplantae</taxon>
        <taxon>Streptophyta</taxon>
        <taxon>Embryophyta</taxon>
        <taxon>Tracheophyta</taxon>
        <taxon>Spermatophyta</taxon>
        <taxon>Magnoliopsida</taxon>
        <taxon>Liliopsida</taxon>
        <taxon>Poales</taxon>
        <taxon>Poaceae</taxon>
        <taxon>PACMAD clade</taxon>
        <taxon>Panicoideae</taxon>
        <taxon>Panicodae</taxon>
        <taxon>Paniceae</taxon>
        <taxon>Anthephorinae</taxon>
        <taxon>Digitaria</taxon>
    </lineage>
</organism>
<gene>
    <name evidence="1" type="ORF">HU200_007937</name>
</gene>
<comment type="caution">
    <text evidence="1">The sequence shown here is derived from an EMBL/GenBank/DDBJ whole genome shotgun (WGS) entry which is preliminary data.</text>
</comment>
<evidence type="ECO:0000313" key="2">
    <source>
        <dbReference type="Proteomes" id="UP000636709"/>
    </source>
</evidence>
<name>A0A835FMB7_9POAL</name>
<protein>
    <submittedName>
        <fullName evidence="1">Uncharacterized protein</fullName>
    </submittedName>
</protein>
<proteinExistence type="predicted"/>
<dbReference type="AlphaFoldDB" id="A0A835FMB7"/>
<evidence type="ECO:0000313" key="1">
    <source>
        <dbReference type="EMBL" id="KAF8766002.1"/>
    </source>
</evidence>
<dbReference type="OrthoDB" id="10628202at2759"/>
<dbReference type="EMBL" id="JACEFO010000522">
    <property type="protein sequence ID" value="KAF8766002.1"/>
    <property type="molecule type" value="Genomic_DNA"/>
</dbReference>
<keyword evidence="2" id="KW-1185">Reference proteome</keyword>
<reference evidence="1" key="1">
    <citation type="submission" date="2020-07" db="EMBL/GenBank/DDBJ databases">
        <title>Genome sequence and genetic diversity analysis of an under-domesticated orphan crop, white fonio (Digitaria exilis).</title>
        <authorList>
            <person name="Bennetzen J.L."/>
            <person name="Chen S."/>
            <person name="Ma X."/>
            <person name="Wang X."/>
            <person name="Yssel A.E.J."/>
            <person name="Chaluvadi S.R."/>
            <person name="Johnson M."/>
            <person name="Gangashetty P."/>
            <person name="Hamidou F."/>
            <person name="Sanogo M.D."/>
            <person name="Zwaenepoel A."/>
            <person name="Wallace J."/>
            <person name="Van De Peer Y."/>
            <person name="Van Deynze A."/>
        </authorList>
    </citation>
    <scope>NUCLEOTIDE SEQUENCE</scope>
    <source>
        <tissue evidence="1">Leaves</tissue>
    </source>
</reference>
<sequence length="187" mass="19934">MVKKLNIPLRRVLSGARGAIAEVPRTGAEEGNYFWGKRWCPQEEQGLRLLLCGNAAAGGVASPAGESCGGVGDVTVEDIHALECGMCFLPLKPPIFQLHLYPSLHIGCSVYFGFGYELMIPQPGFKNTAELHRNLQPSIQLTKTLESANGVMLCVRSAVTSSGPPAGAIHAVSPMLATASAMLWSVW</sequence>
<accession>A0A835FMB7</accession>
<dbReference type="Proteomes" id="UP000636709">
    <property type="component" value="Unassembled WGS sequence"/>
</dbReference>